<sequence>MVSHHWWRHDGPPGVGSEYQKPVLYSPHRFLYHPTEALDALMVGDTLLDAAAAGDLDRVKVAVHQNASVDTGNALRWAAKEGRLNVVRYLVEEGADVGAQDYSGDTALMKAAEAGHTKVVRYFTEKCKSDVNSSNTVGCTALMWAARSGQVEVVRYLTGVRDVVLDAKDTWEFTALMKAGKIGYADIVRCLAEAGASVNDTDALGHTALMIASGSGHLEVVRYLAEDCGAVVNSRNKRGETALRLAAASGYYDIVQYLTPLFPLPTTDDSREVGALAGTLFETESIDFSTDNEVGAKMVESLNLGAVANQVAVMQTLLAGMQDVSESDEFTRLLSQYVSLWHQLEQTLAYVDATDNDEYCAVFCSFAAEAKTATLNLSQMNAPAVSTEATLCYKALQGKVNVFADAIGVKEVADLMWAAKTGRVDRIRGLIKSGLDVNTQAEDGRTMLMIAAENGSIEMVRYLVQHGANMTTVDNVGNTVLMVAAEKGHVEVCQYLAELPGGNVNEENAFGYTALIRAAANGHASVVESLAGNYSANVNAASKDGYSALLMATLSGATDIVRYLTEEHGANINATSIDGDSALMQAAAGGHTDAFTYLAEECGLDVNVKNNDGDTPLMRAAANGKLTIVRYLTEHGVDINAKNKRGYTALMKASRNGHADVVQCLLEQYGIDVISKNQRGETTLRLAADRGHEEICRLLTPFLPPVCHNDIAQDEFSNRLASLLISPSEVELVRFYKNENIGAEYRAKWLDADAVVKLFIPDGSHTSFWNEICLWQQLRHPNVMKMYGACDVDPNLRFVVCEYASNGSLIEHVQLALEAPPNIWKLLHEAALGLEYLHERGIIHGNLRCSNILIGSDGLAKLSNFGLSGPAKRPNNESSDVVGSKRWQSPEVLGGKIPSILSDIYSLGMCILEAMTKEKPWSCQKEHNMVKYKIRWAPEVNAYSFSQPDCPPGDTRNIVWQMCCQDPDQRPSLSSVVDHLAQLAIAEDANVSYEPEIVARDMELINVEQLWLNTKEVMKRCGDEQNNRPYEDLKMLRKLLQDSIQVPNLLEEFHTLLKDFFRMITMPPQQAVMLQFSVSQSRDVFSMGTLQSRIELVLMSIQKPLNEGGERNLRWQLQRNEQTDSFMSKLHDTSALLDYLKTTEERAAFLTVLASEMDAAKPNYTPEQLKVMRSAYSAIASSIESDKLSKIIPEWFIPRYELVVDEWRCLGSGGFGCVYQAKWLDSEVVAKLLGSQAEIFTSENQTSQSNLSELLDLSSTKSLMGSAEHAEAAAIFRHEVDVWFRFNHPHVVRLFGACHVGTPFFVCEYATNGTLVSYLQKHPDELWAKLHEAALGVQYLHSRGVVHGDLKGNNVVIGSDMKAKVTDFGLSSIANNEAMPQISGAWHWVAPECLIDENKPSSKRPTFASDIYAFGMCIVEALRVVENAERVKSGKIPQPCLPWGKLDNFIVKYHATKGKLPAQPSSCRDNQWDLVKQMCAFEPEQRIKISTVVDRLAMMATHQKVPKEMSNQKTACEAIATARTQLKDITGRGGPLGAFYASLWDRLEQTYKKTVSLQESECQSDFYYLVADTSTATSMLQNANDSLISLAETTMRYYALSRRLDKLCDAYFISLPKNAKEAEQRESRFAWFLTLFKEG</sequence>
<dbReference type="SMART" id="SM00248">
    <property type="entry name" value="ANK"/>
    <property type="match status" value="15"/>
</dbReference>
<evidence type="ECO:0000256" key="3">
    <source>
        <dbReference type="ARBA" id="ARBA00022741"/>
    </source>
</evidence>
<dbReference type="SUPFAM" id="SSF48403">
    <property type="entry name" value="Ankyrin repeat"/>
    <property type="match status" value="2"/>
</dbReference>
<dbReference type="Pfam" id="PF07714">
    <property type="entry name" value="PK_Tyr_Ser-Thr"/>
    <property type="match status" value="1"/>
</dbReference>
<protein>
    <submittedName>
        <fullName evidence="9">Unnamed protein product</fullName>
    </submittedName>
</protein>
<dbReference type="InterPro" id="IPR008271">
    <property type="entry name" value="Ser/Thr_kinase_AS"/>
</dbReference>
<evidence type="ECO:0000256" key="5">
    <source>
        <dbReference type="ARBA" id="ARBA00023043"/>
    </source>
</evidence>
<dbReference type="Proteomes" id="UP001165121">
    <property type="component" value="Unassembled WGS sequence"/>
</dbReference>
<evidence type="ECO:0000256" key="7">
    <source>
        <dbReference type="PROSITE-ProRule" id="PRU10141"/>
    </source>
</evidence>
<proteinExistence type="predicted"/>
<evidence type="ECO:0000313" key="10">
    <source>
        <dbReference type="Proteomes" id="UP001165121"/>
    </source>
</evidence>
<dbReference type="OrthoDB" id="426293at2759"/>
<dbReference type="Pfam" id="PF00023">
    <property type="entry name" value="Ank"/>
    <property type="match status" value="3"/>
</dbReference>
<dbReference type="Gene3D" id="1.10.510.10">
    <property type="entry name" value="Transferase(Phosphotransferase) domain 1"/>
    <property type="match status" value="2"/>
</dbReference>
<dbReference type="GO" id="GO:0005524">
    <property type="term" value="F:ATP binding"/>
    <property type="evidence" value="ECO:0007669"/>
    <property type="project" value="UniProtKB-UniRule"/>
</dbReference>
<dbReference type="GO" id="GO:0004674">
    <property type="term" value="F:protein serine/threonine kinase activity"/>
    <property type="evidence" value="ECO:0007669"/>
    <property type="project" value="UniProtKB-KW"/>
</dbReference>
<keyword evidence="1" id="KW-0723">Serine/threonine-protein kinase</keyword>
<dbReference type="PROSITE" id="PS00107">
    <property type="entry name" value="PROTEIN_KINASE_ATP"/>
    <property type="match status" value="1"/>
</dbReference>
<feature type="domain" description="Protein kinase" evidence="8">
    <location>
        <begin position="730"/>
        <end position="982"/>
    </location>
</feature>
<feature type="repeat" description="ANK" evidence="6">
    <location>
        <begin position="645"/>
        <end position="678"/>
    </location>
</feature>
<keyword evidence="3 7" id="KW-0547">Nucleotide-binding</keyword>
<dbReference type="Pfam" id="PF12796">
    <property type="entry name" value="Ank_2"/>
    <property type="match status" value="4"/>
</dbReference>
<evidence type="ECO:0000256" key="2">
    <source>
        <dbReference type="ARBA" id="ARBA00022737"/>
    </source>
</evidence>
<dbReference type="SUPFAM" id="SSF56112">
    <property type="entry name" value="Protein kinase-like (PK-like)"/>
    <property type="match status" value="2"/>
</dbReference>
<dbReference type="InterPro" id="IPR001245">
    <property type="entry name" value="Ser-Thr/Tyr_kinase_cat_dom"/>
</dbReference>
<dbReference type="InterPro" id="IPR000719">
    <property type="entry name" value="Prot_kinase_dom"/>
</dbReference>
<comment type="caution">
    <text evidence="9">The sequence shown here is derived from an EMBL/GenBank/DDBJ whole genome shotgun (WGS) entry which is preliminary data.</text>
</comment>
<dbReference type="PROSITE" id="PS00108">
    <property type="entry name" value="PROTEIN_KINASE_ST"/>
    <property type="match status" value="1"/>
</dbReference>
<dbReference type="Gene3D" id="1.25.40.20">
    <property type="entry name" value="Ankyrin repeat-containing domain"/>
    <property type="match status" value="5"/>
</dbReference>
<evidence type="ECO:0000256" key="6">
    <source>
        <dbReference type="PROSITE-ProRule" id="PRU00023"/>
    </source>
</evidence>
<dbReference type="PROSITE" id="PS50011">
    <property type="entry name" value="PROTEIN_KINASE_DOM"/>
    <property type="match status" value="2"/>
</dbReference>
<keyword evidence="4 7" id="KW-0067">ATP-binding</keyword>
<keyword evidence="1" id="KW-0808">Transferase</keyword>
<evidence type="ECO:0000259" key="8">
    <source>
        <dbReference type="PROSITE" id="PS50011"/>
    </source>
</evidence>
<dbReference type="InterPro" id="IPR017441">
    <property type="entry name" value="Protein_kinase_ATP_BS"/>
</dbReference>
<name>A0A9W6Y8Q4_9STRA</name>
<dbReference type="PROSITE" id="PS50297">
    <property type="entry name" value="ANK_REP_REGION"/>
    <property type="match status" value="4"/>
</dbReference>
<feature type="repeat" description="ANK" evidence="6">
    <location>
        <begin position="70"/>
        <end position="102"/>
    </location>
</feature>
<keyword evidence="2" id="KW-0677">Repeat</keyword>
<keyword evidence="1" id="KW-0418">Kinase</keyword>
<feature type="repeat" description="ANK" evidence="6">
    <location>
        <begin position="578"/>
        <end position="611"/>
    </location>
</feature>
<feature type="binding site" evidence="7">
    <location>
        <position position="1231"/>
    </location>
    <ligand>
        <name>ATP</name>
        <dbReference type="ChEBI" id="CHEBI:30616"/>
    </ligand>
</feature>
<evidence type="ECO:0000256" key="4">
    <source>
        <dbReference type="ARBA" id="ARBA00022840"/>
    </source>
</evidence>
<dbReference type="EMBL" id="BSXT01004109">
    <property type="protein sequence ID" value="GMF56758.1"/>
    <property type="molecule type" value="Genomic_DNA"/>
</dbReference>
<evidence type="ECO:0000256" key="1">
    <source>
        <dbReference type="ARBA" id="ARBA00022527"/>
    </source>
</evidence>
<dbReference type="Gene3D" id="3.30.200.20">
    <property type="entry name" value="Phosphorylase Kinase, domain 1"/>
    <property type="match status" value="1"/>
</dbReference>
<keyword evidence="5 6" id="KW-0040">ANK repeat</keyword>
<keyword evidence="10" id="KW-1185">Reference proteome</keyword>
<organism evidence="9 10">
    <name type="scientific">Phytophthora fragariaefolia</name>
    <dbReference type="NCBI Taxonomy" id="1490495"/>
    <lineage>
        <taxon>Eukaryota</taxon>
        <taxon>Sar</taxon>
        <taxon>Stramenopiles</taxon>
        <taxon>Oomycota</taxon>
        <taxon>Peronosporomycetes</taxon>
        <taxon>Peronosporales</taxon>
        <taxon>Peronosporaceae</taxon>
        <taxon>Phytophthora</taxon>
    </lineage>
</organism>
<dbReference type="SMART" id="SM00220">
    <property type="entry name" value="S_TKc"/>
    <property type="match status" value="2"/>
</dbReference>
<feature type="repeat" description="ANK" evidence="6">
    <location>
        <begin position="443"/>
        <end position="475"/>
    </location>
</feature>
<dbReference type="PRINTS" id="PR01415">
    <property type="entry name" value="ANKYRIN"/>
</dbReference>
<accession>A0A9W6Y8Q4</accession>
<feature type="repeat" description="ANK" evidence="6">
    <location>
        <begin position="612"/>
        <end position="644"/>
    </location>
</feature>
<reference evidence="9" key="1">
    <citation type="submission" date="2023-04" db="EMBL/GenBank/DDBJ databases">
        <title>Phytophthora fragariaefolia NBRC 109709.</title>
        <authorList>
            <person name="Ichikawa N."/>
            <person name="Sato H."/>
            <person name="Tonouchi N."/>
        </authorList>
    </citation>
    <scope>NUCLEOTIDE SEQUENCE</scope>
    <source>
        <strain evidence="9">NBRC 109709</strain>
    </source>
</reference>
<gene>
    <name evidence="9" type="ORF">Pfra01_002412300</name>
</gene>
<dbReference type="PANTHER" id="PTHR24173:SF74">
    <property type="entry name" value="ANKYRIN REPEAT DOMAIN-CONTAINING PROTEIN 16"/>
    <property type="match status" value="1"/>
</dbReference>
<dbReference type="InterPro" id="IPR002110">
    <property type="entry name" value="Ankyrin_rpt"/>
</dbReference>
<feature type="domain" description="Protein kinase" evidence="8">
    <location>
        <begin position="1204"/>
        <end position="1505"/>
    </location>
</feature>
<dbReference type="InterPro" id="IPR011009">
    <property type="entry name" value="Kinase-like_dom_sf"/>
</dbReference>
<dbReference type="PROSITE" id="PS50088">
    <property type="entry name" value="ANK_REPEAT"/>
    <property type="match status" value="5"/>
</dbReference>
<dbReference type="InterPro" id="IPR036770">
    <property type="entry name" value="Ankyrin_rpt-contain_sf"/>
</dbReference>
<dbReference type="Pfam" id="PF00069">
    <property type="entry name" value="Pkinase"/>
    <property type="match status" value="1"/>
</dbReference>
<evidence type="ECO:0000313" key="9">
    <source>
        <dbReference type="EMBL" id="GMF56758.1"/>
    </source>
</evidence>
<dbReference type="PANTHER" id="PTHR24173">
    <property type="entry name" value="ANKYRIN REPEAT CONTAINING"/>
    <property type="match status" value="1"/>
</dbReference>